<dbReference type="Proteomes" id="UP000077143">
    <property type="component" value="Chromosome"/>
</dbReference>
<reference evidence="1 2" key="1">
    <citation type="submission" date="2016-05" db="EMBL/GenBank/DDBJ databases">
        <title>Complete genome sequence of a phthalic acid esters degrading Mycobacterium sp. YC-RL4.</title>
        <authorList>
            <person name="Ren L."/>
            <person name="Fan S."/>
            <person name="Ruth N."/>
            <person name="Jia Y."/>
            <person name="Wang J."/>
            <person name="Qiao C."/>
        </authorList>
    </citation>
    <scope>NUCLEOTIDE SEQUENCE [LARGE SCALE GENOMIC DNA]</scope>
    <source>
        <strain evidence="1 2">YC-RL4</strain>
    </source>
</reference>
<dbReference type="KEGG" id="madi:A7U43_13255"/>
<proteinExistence type="predicted"/>
<dbReference type="AlphaFoldDB" id="A0A172UN31"/>
<keyword evidence="2" id="KW-1185">Reference proteome</keyword>
<name>A0A172UN31_9MYCO</name>
<gene>
    <name evidence="1" type="ORF">A7U43_13255</name>
</gene>
<sequence length="88" mass="9782">MTAPTITPEAAQFHDLWCGDYCPTCNPAGEHADRCARQCSLTEPDAVTWGGGVRLLCEYVCDRCGHQWRRADLWTPENLGFVPQRSAA</sequence>
<dbReference type="EMBL" id="CP015596">
    <property type="protein sequence ID" value="ANE80154.1"/>
    <property type="molecule type" value="Genomic_DNA"/>
</dbReference>
<organism evidence="1 2">
    <name type="scientific">Mycobacterium adipatum</name>
    <dbReference type="NCBI Taxonomy" id="1682113"/>
    <lineage>
        <taxon>Bacteria</taxon>
        <taxon>Bacillati</taxon>
        <taxon>Actinomycetota</taxon>
        <taxon>Actinomycetes</taxon>
        <taxon>Mycobacteriales</taxon>
        <taxon>Mycobacteriaceae</taxon>
        <taxon>Mycobacterium</taxon>
    </lineage>
</organism>
<evidence type="ECO:0000313" key="1">
    <source>
        <dbReference type="EMBL" id="ANE80154.1"/>
    </source>
</evidence>
<protein>
    <submittedName>
        <fullName evidence="1">Uncharacterized protein</fullName>
    </submittedName>
</protein>
<dbReference type="STRING" id="1682113.A7U43_13255"/>
<dbReference type="OrthoDB" id="4567553at2"/>
<evidence type="ECO:0000313" key="2">
    <source>
        <dbReference type="Proteomes" id="UP000077143"/>
    </source>
</evidence>
<dbReference type="RefSeq" id="WP_067995821.1">
    <property type="nucleotide sequence ID" value="NZ_CP015596.1"/>
</dbReference>
<accession>A0A172UN31</accession>